<keyword evidence="4 5" id="KW-0472">Membrane</keyword>
<comment type="subcellular location">
    <subcellularLocation>
        <location evidence="1">Membrane</location>
        <topology evidence="1">Multi-pass membrane protein</topology>
    </subcellularLocation>
</comment>
<dbReference type="STRING" id="430522.BFS30_02185"/>
<feature type="transmembrane region" description="Helical" evidence="5">
    <location>
        <begin position="116"/>
        <end position="133"/>
    </location>
</feature>
<dbReference type="GO" id="GO:0030416">
    <property type="term" value="P:methylamine metabolic process"/>
    <property type="evidence" value="ECO:0007669"/>
    <property type="project" value="InterPro"/>
</dbReference>
<keyword evidence="2 5" id="KW-0812">Transmembrane</keyword>
<feature type="transmembrane region" description="Helical" evidence="5">
    <location>
        <begin position="72"/>
        <end position="96"/>
    </location>
</feature>
<evidence type="ECO:0000256" key="4">
    <source>
        <dbReference type="ARBA" id="ARBA00023136"/>
    </source>
</evidence>
<protein>
    <submittedName>
        <fullName evidence="7">Methylamine utilisation protein MauE</fullName>
    </submittedName>
</protein>
<dbReference type="Pfam" id="PF07291">
    <property type="entry name" value="MauE"/>
    <property type="match status" value="1"/>
</dbReference>
<keyword evidence="3 5" id="KW-1133">Transmembrane helix</keyword>
<feature type="domain" description="Methylamine utilisation protein MauE" evidence="6">
    <location>
        <begin position="7"/>
        <end position="131"/>
    </location>
</feature>
<dbReference type="AlphaFoldDB" id="A0A1G9RY32"/>
<evidence type="ECO:0000256" key="1">
    <source>
        <dbReference type="ARBA" id="ARBA00004141"/>
    </source>
</evidence>
<dbReference type="Proteomes" id="UP000183200">
    <property type="component" value="Unassembled WGS sequence"/>
</dbReference>
<feature type="transmembrane region" description="Helical" evidence="5">
    <location>
        <begin position="6"/>
        <end position="27"/>
    </location>
</feature>
<evidence type="ECO:0000256" key="3">
    <source>
        <dbReference type="ARBA" id="ARBA00022989"/>
    </source>
</evidence>
<evidence type="ECO:0000259" key="6">
    <source>
        <dbReference type="Pfam" id="PF07291"/>
    </source>
</evidence>
<dbReference type="UniPathway" id="UPA00895"/>
<organism evidence="7 8">
    <name type="scientific">Pedobacter steynii</name>
    <dbReference type="NCBI Taxonomy" id="430522"/>
    <lineage>
        <taxon>Bacteria</taxon>
        <taxon>Pseudomonadati</taxon>
        <taxon>Bacteroidota</taxon>
        <taxon>Sphingobacteriia</taxon>
        <taxon>Sphingobacteriales</taxon>
        <taxon>Sphingobacteriaceae</taxon>
        <taxon>Pedobacter</taxon>
    </lineage>
</organism>
<name>A0A1G9RY32_9SPHI</name>
<evidence type="ECO:0000256" key="2">
    <source>
        <dbReference type="ARBA" id="ARBA00022692"/>
    </source>
</evidence>
<evidence type="ECO:0000256" key="5">
    <source>
        <dbReference type="SAM" id="Phobius"/>
    </source>
</evidence>
<proteinExistence type="predicted"/>
<keyword evidence="8" id="KW-1185">Reference proteome</keyword>
<dbReference type="GO" id="GO:0016020">
    <property type="term" value="C:membrane"/>
    <property type="evidence" value="ECO:0007669"/>
    <property type="project" value="UniProtKB-SubCell"/>
</dbReference>
<dbReference type="InterPro" id="IPR009908">
    <property type="entry name" value="Methylamine_util_MauE"/>
</dbReference>
<feature type="transmembrane region" description="Helical" evidence="5">
    <location>
        <begin position="48"/>
        <end position="66"/>
    </location>
</feature>
<evidence type="ECO:0000313" key="7">
    <source>
        <dbReference type="EMBL" id="SDM28123.1"/>
    </source>
</evidence>
<dbReference type="RefSeq" id="WP_074606093.1">
    <property type="nucleotide sequence ID" value="NZ_FNGY01000003.1"/>
</dbReference>
<gene>
    <name evidence="7" type="ORF">SAMN05421820_103402</name>
</gene>
<accession>A0A1G9RY32</accession>
<dbReference type="OrthoDB" id="673785at2"/>
<reference evidence="8" key="1">
    <citation type="submission" date="2016-10" db="EMBL/GenBank/DDBJ databases">
        <authorList>
            <person name="Varghese N."/>
            <person name="Submissions S."/>
        </authorList>
    </citation>
    <scope>NUCLEOTIDE SEQUENCE [LARGE SCALE GENOMIC DNA]</scope>
    <source>
        <strain evidence="8">DSM 19110</strain>
    </source>
</reference>
<dbReference type="EMBL" id="FNGY01000003">
    <property type="protein sequence ID" value="SDM28123.1"/>
    <property type="molecule type" value="Genomic_DNA"/>
</dbReference>
<sequence>MNIYPSIIIIIILLVIMWAYAAISKLLSLAEFKEALATQVFPAWIGKILVWVLPISELGIVGLMLFQKTQLVGMYASFTLMLLFTLYVGGAVANLYQRRPCACGGLFGKLGWTRHFYVNIFFTLISIIGIILLESGK</sequence>
<evidence type="ECO:0000313" key="8">
    <source>
        <dbReference type="Proteomes" id="UP000183200"/>
    </source>
</evidence>